<feature type="transmembrane region" description="Helical" evidence="7">
    <location>
        <begin position="226"/>
        <end position="247"/>
    </location>
</feature>
<feature type="transmembrane region" description="Helical" evidence="7">
    <location>
        <begin position="398"/>
        <end position="419"/>
    </location>
</feature>
<dbReference type="OrthoDB" id="9761224at2"/>
<gene>
    <name evidence="9" type="ORF">SAMN05661077_0303</name>
</gene>
<dbReference type="STRING" id="381306.AN478_12750"/>
<dbReference type="PATRIC" id="fig|381306.5.peg.1706"/>
<dbReference type="RefSeq" id="WP_054966988.1">
    <property type="nucleotide sequence ID" value="NZ_FMUN01000001.1"/>
</dbReference>
<feature type="transmembrane region" description="Helical" evidence="7">
    <location>
        <begin position="62"/>
        <end position="80"/>
    </location>
</feature>
<evidence type="ECO:0000256" key="5">
    <source>
        <dbReference type="ARBA" id="ARBA00022989"/>
    </source>
</evidence>
<feature type="transmembrane region" description="Helical" evidence="7">
    <location>
        <begin position="6"/>
        <end position="21"/>
    </location>
</feature>
<accession>A0A0P9C388</accession>
<dbReference type="Pfam" id="PF02554">
    <property type="entry name" value="CstA"/>
    <property type="match status" value="2"/>
</dbReference>
<feature type="transmembrane region" description="Helical" evidence="7">
    <location>
        <begin position="130"/>
        <end position="151"/>
    </location>
</feature>
<feature type="domain" description="CstA N-terminal" evidence="8">
    <location>
        <begin position="378"/>
        <end position="513"/>
    </location>
</feature>
<keyword evidence="6 7" id="KW-0472">Membrane</keyword>
<comment type="similarity">
    <text evidence="2">Belongs to the peptide transporter carbon starvation (CstA) (TC 2.A.114) family.</text>
</comment>
<evidence type="ECO:0000313" key="9">
    <source>
        <dbReference type="EMBL" id="SCX76326.1"/>
    </source>
</evidence>
<feature type="transmembrane region" description="Helical" evidence="7">
    <location>
        <begin position="497"/>
        <end position="519"/>
    </location>
</feature>
<dbReference type="EMBL" id="FMUN01000001">
    <property type="protein sequence ID" value="SCX76326.1"/>
    <property type="molecule type" value="Genomic_DNA"/>
</dbReference>
<keyword evidence="3" id="KW-1003">Cell membrane</keyword>
<dbReference type="AlphaFoldDB" id="A0A0P9C388"/>
<feature type="transmembrane region" description="Helical" evidence="7">
    <location>
        <begin position="86"/>
        <end position="109"/>
    </location>
</feature>
<dbReference type="InterPro" id="IPR003706">
    <property type="entry name" value="CstA_N"/>
</dbReference>
<feature type="domain" description="CstA N-terminal" evidence="8">
    <location>
        <begin position="5"/>
        <end position="349"/>
    </location>
</feature>
<feature type="transmembrane region" description="Helical" evidence="7">
    <location>
        <begin position="292"/>
        <end position="316"/>
    </location>
</feature>
<reference evidence="10" key="1">
    <citation type="submission" date="2016-10" db="EMBL/GenBank/DDBJ databases">
        <authorList>
            <person name="Varghese N."/>
        </authorList>
    </citation>
    <scope>NUCLEOTIDE SEQUENCE [LARGE SCALE GENOMIC DNA]</scope>
    <source>
        <strain evidence="10">HL 19</strain>
    </source>
</reference>
<feature type="transmembrane region" description="Helical" evidence="7">
    <location>
        <begin position="171"/>
        <end position="190"/>
    </location>
</feature>
<feature type="transmembrane region" description="Helical" evidence="7">
    <location>
        <begin position="525"/>
        <end position="545"/>
    </location>
</feature>
<feature type="transmembrane region" description="Helical" evidence="7">
    <location>
        <begin position="328"/>
        <end position="355"/>
    </location>
</feature>
<evidence type="ECO:0000256" key="1">
    <source>
        <dbReference type="ARBA" id="ARBA00004651"/>
    </source>
</evidence>
<comment type="subcellular location">
    <subcellularLocation>
        <location evidence="1">Cell membrane</location>
        <topology evidence="1">Multi-pass membrane protein</topology>
    </subcellularLocation>
</comment>
<dbReference type="PANTHER" id="PTHR30252:SF0">
    <property type="entry name" value="PEPTIDE TRANSPORTER CSTA"/>
    <property type="match status" value="1"/>
</dbReference>
<name>A0A0P9C388_9GAMM</name>
<sequence>MSPAAVAVVAIVLYLVFYRYYSRFLAEKVWRLDPQAVTPAHAQRDELDFVPTNKYVLFGHHYASVAGLAPMLGPAIAVIWGWVPALLWVVLGALLIGAVHDFSALTLSVRNKGQSVGRIAERVITPRAKLLFLLIIFFLVALAMGVFVLVVGSLFASPAGGPESVVQHPEAVMPTFSLMVLAMVVGFLHYRRGWRLGPLTAVAFLAVLALTFGGLQYPVLGVDASVWRWALLGYALVASLLPVWLLLQPRDFLNSLLLYLALAAILVGLFLLNPEFAAPAVNPNPEGAPSMLPFLFIIIACGAISGFHGVVASGTTARQLDKETDARLVGYGGMIGESFLALIAVLATTAGFASYGEWADHYATWEAGSGLDAKLGAFIQGTGLFIHSWGVPRGLAEAFVSVVVVAYALTSVDSGTRLLRYNLNEIGATFNLRALENRWVATLLAVAAIGFFAFFKVDGKPAGLHLWALFGTTNQILAALTLLAVSAYLLHMRRPVIYTAVPMVLVLVATVTAMVYNLADYIAQGNWALTIVGGIILILALWVVLEGLSMLRAHREARRGEGVVASGEGE</sequence>
<protein>
    <submittedName>
        <fullName evidence="9">Carbon starvation protein</fullName>
    </submittedName>
</protein>
<dbReference type="Proteomes" id="UP000183104">
    <property type="component" value="Unassembled WGS sequence"/>
</dbReference>
<evidence type="ECO:0000256" key="7">
    <source>
        <dbReference type="SAM" id="Phobius"/>
    </source>
</evidence>
<proteinExistence type="inferred from homology"/>
<feature type="transmembrane region" description="Helical" evidence="7">
    <location>
        <begin position="202"/>
        <end position="220"/>
    </location>
</feature>
<evidence type="ECO:0000256" key="3">
    <source>
        <dbReference type="ARBA" id="ARBA00022475"/>
    </source>
</evidence>
<evidence type="ECO:0000313" key="10">
    <source>
        <dbReference type="Proteomes" id="UP000183104"/>
    </source>
</evidence>
<evidence type="ECO:0000256" key="4">
    <source>
        <dbReference type="ARBA" id="ARBA00022692"/>
    </source>
</evidence>
<dbReference type="InterPro" id="IPR051605">
    <property type="entry name" value="CstA"/>
</dbReference>
<organism evidence="9 10">
    <name type="scientific">Thiohalorhabdus denitrificans</name>
    <dbReference type="NCBI Taxonomy" id="381306"/>
    <lineage>
        <taxon>Bacteria</taxon>
        <taxon>Pseudomonadati</taxon>
        <taxon>Pseudomonadota</taxon>
        <taxon>Gammaproteobacteria</taxon>
        <taxon>Thiohalorhabdales</taxon>
        <taxon>Thiohalorhabdaceae</taxon>
        <taxon>Thiohalorhabdus</taxon>
    </lineage>
</organism>
<keyword evidence="5 7" id="KW-1133">Transmembrane helix</keyword>
<keyword evidence="4 7" id="KW-0812">Transmembrane</keyword>
<feature type="transmembrane region" description="Helical" evidence="7">
    <location>
        <begin position="439"/>
        <end position="455"/>
    </location>
</feature>
<feature type="transmembrane region" description="Helical" evidence="7">
    <location>
        <begin position="252"/>
        <end position="272"/>
    </location>
</feature>
<evidence type="ECO:0000259" key="8">
    <source>
        <dbReference type="Pfam" id="PF02554"/>
    </source>
</evidence>
<keyword evidence="10" id="KW-1185">Reference proteome</keyword>
<dbReference type="PANTHER" id="PTHR30252">
    <property type="entry name" value="INNER MEMBRANE PEPTIDE TRANSPORTER"/>
    <property type="match status" value="1"/>
</dbReference>
<dbReference type="GO" id="GO:0005886">
    <property type="term" value="C:plasma membrane"/>
    <property type="evidence" value="ECO:0007669"/>
    <property type="project" value="UniProtKB-SubCell"/>
</dbReference>
<evidence type="ECO:0000256" key="6">
    <source>
        <dbReference type="ARBA" id="ARBA00023136"/>
    </source>
</evidence>
<evidence type="ECO:0000256" key="2">
    <source>
        <dbReference type="ARBA" id="ARBA00007755"/>
    </source>
</evidence>
<feature type="transmembrane region" description="Helical" evidence="7">
    <location>
        <begin position="467"/>
        <end position="490"/>
    </location>
</feature>
<dbReference type="GO" id="GO:0009267">
    <property type="term" value="P:cellular response to starvation"/>
    <property type="evidence" value="ECO:0007669"/>
    <property type="project" value="InterPro"/>
</dbReference>